<name>A0A232FFY4_9HYME</name>
<evidence type="ECO:0000256" key="3">
    <source>
        <dbReference type="ARBA" id="ARBA00022759"/>
    </source>
</evidence>
<dbReference type="AlphaFoldDB" id="A0A232FFY4"/>
<accession>A0A232FFY4</accession>
<dbReference type="Proteomes" id="UP000215335">
    <property type="component" value="Unassembled WGS sequence"/>
</dbReference>
<organism evidence="11 12">
    <name type="scientific">Trichomalopsis sarcophagae</name>
    <dbReference type="NCBI Taxonomy" id="543379"/>
    <lineage>
        <taxon>Eukaryota</taxon>
        <taxon>Metazoa</taxon>
        <taxon>Ecdysozoa</taxon>
        <taxon>Arthropoda</taxon>
        <taxon>Hexapoda</taxon>
        <taxon>Insecta</taxon>
        <taxon>Pterygota</taxon>
        <taxon>Neoptera</taxon>
        <taxon>Endopterygota</taxon>
        <taxon>Hymenoptera</taxon>
        <taxon>Apocrita</taxon>
        <taxon>Proctotrupomorpha</taxon>
        <taxon>Chalcidoidea</taxon>
        <taxon>Pteromalidae</taxon>
        <taxon>Pteromalinae</taxon>
        <taxon>Trichomalopsis</taxon>
    </lineage>
</organism>
<keyword evidence="3" id="KW-0255">Endonuclease</keyword>
<dbReference type="GO" id="GO:0003964">
    <property type="term" value="F:RNA-directed DNA polymerase activity"/>
    <property type="evidence" value="ECO:0007669"/>
    <property type="project" value="UniProtKB-KW"/>
</dbReference>
<dbReference type="GO" id="GO:0003676">
    <property type="term" value="F:nucleic acid binding"/>
    <property type="evidence" value="ECO:0007669"/>
    <property type="project" value="InterPro"/>
</dbReference>
<proteinExistence type="predicted"/>
<dbReference type="GO" id="GO:0015074">
    <property type="term" value="P:DNA integration"/>
    <property type="evidence" value="ECO:0007669"/>
    <property type="project" value="UniProtKB-KW"/>
</dbReference>
<keyword evidence="2" id="KW-0479">Metal-binding</keyword>
<dbReference type="Gene3D" id="3.30.420.10">
    <property type="entry name" value="Ribonuclease H-like superfamily/Ribonuclease H"/>
    <property type="match status" value="1"/>
</dbReference>
<dbReference type="STRING" id="543379.A0A232FFY4"/>
<evidence type="ECO:0000259" key="10">
    <source>
        <dbReference type="PROSITE" id="PS50994"/>
    </source>
</evidence>
<dbReference type="PANTHER" id="PTHR42648">
    <property type="entry name" value="TRANSPOSASE, PUTATIVE-RELATED"/>
    <property type="match status" value="1"/>
</dbReference>
<evidence type="ECO:0000256" key="5">
    <source>
        <dbReference type="ARBA" id="ARBA00022842"/>
    </source>
</evidence>
<keyword evidence="1" id="KW-0540">Nuclease</keyword>
<reference evidence="11 12" key="1">
    <citation type="journal article" date="2017" name="Curr. Biol.">
        <title>The Evolution of Venom by Co-option of Single-Copy Genes.</title>
        <authorList>
            <person name="Martinson E.O."/>
            <person name="Mrinalini"/>
            <person name="Kelkar Y.D."/>
            <person name="Chang C.H."/>
            <person name="Werren J.H."/>
        </authorList>
    </citation>
    <scope>NUCLEOTIDE SEQUENCE [LARGE SCALE GENOMIC DNA]</scope>
    <source>
        <strain evidence="11 12">Alberta</strain>
        <tissue evidence="11">Whole body</tissue>
    </source>
</reference>
<keyword evidence="8" id="KW-0808">Transferase</keyword>
<dbReference type="InterPro" id="IPR012337">
    <property type="entry name" value="RNaseH-like_sf"/>
</dbReference>
<dbReference type="InterPro" id="IPR039537">
    <property type="entry name" value="Retrotran_Ty1/copia-like"/>
</dbReference>
<gene>
    <name evidence="11" type="ORF">TSAR_005738</name>
</gene>
<keyword evidence="5" id="KW-0460">Magnesium</keyword>
<dbReference type="EMBL" id="NNAY01000321">
    <property type="protein sequence ID" value="OXU29227.1"/>
    <property type="molecule type" value="Genomic_DNA"/>
</dbReference>
<evidence type="ECO:0000313" key="12">
    <source>
        <dbReference type="Proteomes" id="UP000215335"/>
    </source>
</evidence>
<comment type="caution">
    <text evidence="11">The sequence shown here is derived from an EMBL/GenBank/DDBJ whole genome shotgun (WGS) entry which is preliminary data.</text>
</comment>
<keyword evidence="8" id="KW-0548">Nucleotidyltransferase</keyword>
<keyword evidence="8" id="KW-0239">DNA-directed DNA polymerase</keyword>
<keyword evidence="4" id="KW-0378">Hydrolase</keyword>
<keyword evidence="7" id="KW-0695">RNA-directed DNA polymerase</keyword>
<dbReference type="GO" id="GO:0003887">
    <property type="term" value="F:DNA-directed DNA polymerase activity"/>
    <property type="evidence" value="ECO:0007669"/>
    <property type="project" value="UniProtKB-KW"/>
</dbReference>
<dbReference type="InterPro" id="IPR025724">
    <property type="entry name" value="GAG-pre-integrase_dom"/>
</dbReference>
<dbReference type="PANTHER" id="PTHR42648:SF11">
    <property type="entry name" value="TRANSPOSON TY4-P GAG-POL POLYPROTEIN"/>
    <property type="match status" value="1"/>
</dbReference>
<dbReference type="GO" id="GO:0004519">
    <property type="term" value="F:endonuclease activity"/>
    <property type="evidence" value="ECO:0007669"/>
    <property type="project" value="UniProtKB-KW"/>
</dbReference>
<dbReference type="SUPFAM" id="SSF53098">
    <property type="entry name" value="Ribonuclease H-like"/>
    <property type="match status" value="1"/>
</dbReference>
<dbReference type="InterPro" id="IPR001584">
    <property type="entry name" value="Integrase_cat-core"/>
</dbReference>
<keyword evidence="9" id="KW-0233">DNA recombination</keyword>
<dbReference type="PROSITE" id="PS50994">
    <property type="entry name" value="INTEGRASE"/>
    <property type="match status" value="1"/>
</dbReference>
<evidence type="ECO:0000256" key="4">
    <source>
        <dbReference type="ARBA" id="ARBA00022801"/>
    </source>
</evidence>
<sequence length="294" mass="33535">MNGKLALRRVLHGLLFKMLFKVKVPTDCNAAQARAINKIKFWHERMDHVNVRAVKHACEQLRIDRVVGKDFFCEGCVLGKQSRKSHPSVGLESNYGPGGKIYTDVCGSVNISTASGTRFFLVLKNENTGFRKVYFMAHKSEVINRFKEFEAFVRTQIGTQIKVLRSDNGMEYTCGKFETLLNKQGIIHELSSPYISEQNGRAEREIRTLVESARSMLHAKKVDKKLWSEAVNTACYILNRTIKPGDMTTPFEKWFKRKPTIKHLKIFGAQAYLNVPGKAVQVRPEEQASNPRRL</sequence>
<protein>
    <recommendedName>
        <fullName evidence="10">Integrase catalytic domain-containing protein</fullName>
    </recommendedName>
</protein>
<feature type="domain" description="Integrase catalytic" evidence="10">
    <location>
        <begin position="93"/>
        <end position="258"/>
    </location>
</feature>
<keyword evidence="12" id="KW-1185">Reference proteome</keyword>
<evidence type="ECO:0000256" key="7">
    <source>
        <dbReference type="ARBA" id="ARBA00022918"/>
    </source>
</evidence>
<dbReference type="InterPro" id="IPR036397">
    <property type="entry name" value="RNaseH_sf"/>
</dbReference>
<evidence type="ECO:0000256" key="6">
    <source>
        <dbReference type="ARBA" id="ARBA00022908"/>
    </source>
</evidence>
<evidence type="ECO:0000313" key="11">
    <source>
        <dbReference type="EMBL" id="OXU29227.1"/>
    </source>
</evidence>
<dbReference type="GO" id="GO:0006310">
    <property type="term" value="P:DNA recombination"/>
    <property type="evidence" value="ECO:0007669"/>
    <property type="project" value="UniProtKB-KW"/>
</dbReference>
<evidence type="ECO:0000256" key="9">
    <source>
        <dbReference type="ARBA" id="ARBA00023172"/>
    </source>
</evidence>
<evidence type="ECO:0000256" key="2">
    <source>
        <dbReference type="ARBA" id="ARBA00022723"/>
    </source>
</evidence>
<keyword evidence="6" id="KW-0229">DNA integration</keyword>
<evidence type="ECO:0000256" key="8">
    <source>
        <dbReference type="ARBA" id="ARBA00022932"/>
    </source>
</evidence>
<dbReference type="Pfam" id="PF13976">
    <property type="entry name" value="gag_pre-integrs"/>
    <property type="match status" value="1"/>
</dbReference>
<dbReference type="GO" id="GO:0016787">
    <property type="term" value="F:hydrolase activity"/>
    <property type="evidence" value="ECO:0007669"/>
    <property type="project" value="UniProtKB-KW"/>
</dbReference>
<evidence type="ECO:0000256" key="1">
    <source>
        <dbReference type="ARBA" id="ARBA00022722"/>
    </source>
</evidence>
<dbReference type="GO" id="GO:0046872">
    <property type="term" value="F:metal ion binding"/>
    <property type="evidence" value="ECO:0007669"/>
    <property type="project" value="UniProtKB-KW"/>
</dbReference>